<dbReference type="Proteomes" id="UP000054350">
    <property type="component" value="Unassembled WGS sequence"/>
</dbReference>
<dbReference type="InterPro" id="IPR000719">
    <property type="entry name" value="Prot_kinase_dom"/>
</dbReference>
<dbReference type="OrthoDB" id="68483at2759"/>
<dbReference type="Pfam" id="PF00069">
    <property type="entry name" value="Pkinase"/>
    <property type="match status" value="1"/>
</dbReference>
<proteinExistence type="predicted"/>
<dbReference type="PANTHER" id="PTHR24346:SF77">
    <property type="entry name" value="SERINE THREONINE PROTEIN KINASE"/>
    <property type="match status" value="1"/>
</dbReference>
<evidence type="ECO:0000313" key="6">
    <source>
        <dbReference type="EMBL" id="KNE66568.1"/>
    </source>
</evidence>
<keyword evidence="6" id="KW-0808">Transferase</keyword>
<name>A0A0L0SVG4_ALLM3</name>
<dbReference type="PROSITE" id="PS00107">
    <property type="entry name" value="PROTEIN_KINASE_ATP"/>
    <property type="match status" value="1"/>
</dbReference>
<evidence type="ECO:0000256" key="2">
    <source>
        <dbReference type="ARBA" id="ARBA00022840"/>
    </source>
</evidence>
<evidence type="ECO:0000256" key="1">
    <source>
        <dbReference type="ARBA" id="ARBA00022741"/>
    </source>
</evidence>
<dbReference type="GO" id="GO:0035556">
    <property type="term" value="P:intracellular signal transduction"/>
    <property type="evidence" value="ECO:0007669"/>
    <property type="project" value="TreeGrafter"/>
</dbReference>
<gene>
    <name evidence="6" type="ORF">AMAG_11696</name>
</gene>
<feature type="domain" description="Protein kinase" evidence="5">
    <location>
        <begin position="165"/>
        <end position="353"/>
    </location>
</feature>
<dbReference type="Gene3D" id="1.10.510.10">
    <property type="entry name" value="Transferase(Phosphotransferase) domain 1"/>
    <property type="match status" value="1"/>
</dbReference>
<dbReference type="GO" id="GO:0005524">
    <property type="term" value="F:ATP binding"/>
    <property type="evidence" value="ECO:0007669"/>
    <property type="project" value="UniProtKB-UniRule"/>
</dbReference>
<dbReference type="SMART" id="SM00220">
    <property type="entry name" value="S_TKc"/>
    <property type="match status" value="1"/>
</dbReference>
<organism evidence="6 7">
    <name type="scientific">Allomyces macrogynus (strain ATCC 38327)</name>
    <name type="common">Allomyces javanicus var. macrogynus</name>
    <dbReference type="NCBI Taxonomy" id="578462"/>
    <lineage>
        <taxon>Eukaryota</taxon>
        <taxon>Fungi</taxon>
        <taxon>Fungi incertae sedis</taxon>
        <taxon>Blastocladiomycota</taxon>
        <taxon>Blastocladiomycetes</taxon>
        <taxon>Blastocladiales</taxon>
        <taxon>Blastocladiaceae</taxon>
        <taxon>Allomyces</taxon>
    </lineage>
</organism>
<dbReference type="VEuPathDB" id="FungiDB:AMAG_11696"/>
<evidence type="ECO:0000313" key="7">
    <source>
        <dbReference type="Proteomes" id="UP000054350"/>
    </source>
</evidence>
<reference evidence="7" key="2">
    <citation type="submission" date="2009-11" db="EMBL/GenBank/DDBJ databases">
        <title>The Genome Sequence of Allomyces macrogynus strain ATCC 38327.</title>
        <authorList>
            <consortium name="The Broad Institute Genome Sequencing Platform"/>
            <person name="Russ C."/>
            <person name="Cuomo C."/>
            <person name="Shea T."/>
            <person name="Young S.K."/>
            <person name="Zeng Q."/>
            <person name="Koehrsen M."/>
            <person name="Haas B."/>
            <person name="Borodovsky M."/>
            <person name="Guigo R."/>
            <person name="Alvarado L."/>
            <person name="Berlin A."/>
            <person name="Borenstein D."/>
            <person name="Chen Z."/>
            <person name="Engels R."/>
            <person name="Freedman E."/>
            <person name="Gellesch M."/>
            <person name="Goldberg J."/>
            <person name="Griggs A."/>
            <person name="Gujja S."/>
            <person name="Heiman D."/>
            <person name="Hepburn T."/>
            <person name="Howarth C."/>
            <person name="Jen D."/>
            <person name="Larson L."/>
            <person name="Lewis B."/>
            <person name="Mehta T."/>
            <person name="Park D."/>
            <person name="Pearson M."/>
            <person name="Roberts A."/>
            <person name="Saif S."/>
            <person name="Shenoy N."/>
            <person name="Sisk P."/>
            <person name="Stolte C."/>
            <person name="Sykes S."/>
            <person name="Walk T."/>
            <person name="White J."/>
            <person name="Yandava C."/>
            <person name="Burger G."/>
            <person name="Gray M.W."/>
            <person name="Holland P.W.H."/>
            <person name="King N."/>
            <person name="Lang F.B.F."/>
            <person name="Roger A.J."/>
            <person name="Ruiz-Trillo I."/>
            <person name="Lander E."/>
            <person name="Nusbaum C."/>
        </authorList>
    </citation>
    <scope>NUCLEOTIDE SEQUENCE [LARGE SCALE GENOMIC DNA]</scope>
    <source>
        <strain evidence="7">ATCC 38327</strain>
    </source>
</reference>
<dbReference type="InterPro" id="IPR011009">
    <property type="entry name" value="Kinase-like_dom_sf"/>
</dbReference>
<dbReference type="SUPFAM" id="SSF56112">
    <property type="entry name" value="Protein kinase-like (PK-like)"/>
    <property type="match status" value="1"/>
</dbReference>
<dbReference type="PANTHER" id="PTHR24346">
    <property type="entry name" value="MAP/MICROTUBULE AFFINITY-REGULATING KINASE"/>
    <property type="match status" value="1"/>
</dbReference>
<feature type="region of interest" description="Disordered" evidence="4">
    <location>
        <begin position="42"/>
        <end position="90"/>
    </location>
</feature>
<dbReference type="Gene3D" id="3.30.200.20">
    <property type="entry name" value="Phosphorylase Kinase, domain 1"/>
    <property type="match status" value="1"/>
</dbReference>
<keyword evidence="1 3" id="KW-0547">Nucleotide-binding</keyword>
<dbReference type="eggNOG" id="KOG0585">
    <property type="taxonomic scope" value="Eukaryota"/>
</dbReference>
<protein>
    <submittedName>
        <fullName evidence="6">CAMKK protein kinase</fullName>
    </submittedName>
</protein>
<feature type="compositionally biased region" description="Low complexity" evidence="4">
    <location>
        <begin position="51"/>
        <end position="64"/>
    </location>
</feature>
<feature type="compositionally biased region" description="Low complexity" evidence="4">
    <location>
        <begin position="76"/>
        <end position="89"/>
    </location>
</feature>
<sequence>MRDFHALAQRGLARLRRTPGAQTASASTLPSAPVVEGAATPAFSTETRPDPVVAPVPAAAPTTPRKSRWAPKLSMSLPGSRPTSPSRSGDVFDVWSTRSVLADALHLATSPRSAISPPAPARVISPPPSPVKETFHVRTSSVESPMVCHEHDPAGARLTLIINQYLVLKELGSGGFGTVSMVRNVDTMRDYACKAISKSRLRRKFRFRAVALGEDATECTDKVKTEIAVLKKLSAHPNITSLFEVLDDVQEDNLYMIFELCAGPIMKVDLGHHVVPFPEDRCRKYFRDIVLGLEFLHSHRIIHCDLKPDRILVTLEDRAEFPISGWGKLCPGPSQIPDPVPQRFPWHCPRPKP</sequence>
<feature type="binding site" evidence="3">
    <location>
        <position position="194"/>
    </location>
    <ligand>
        <name>ATP</name>
        <dbReference type="ChEBI" id="CHEBI:30616"/>
    </ligand>
</feature>
<dbReference type="EMBL" id="GG745350">
    <property type="protein sequence ID" value="KNE66568.1"/>
    <property type="molecule type" value="Genomic_DNA"/>
</dbReference>
<dbReference type="AlphaFoldDB" id="A0A0L0SVG4"/>
<evidence type="ECO:0000259" key="5">
    <source>
        <dbReference type="PROSITE" id="PS50011"/>
    </source>
</evidence>
<dbReference type="InterPro" id="IPR017441">
    <property type="entry name" value="Protein_kinase_ATP_BS"/>
</dbReference>
<dbReference type="STRING" id="578462.A0A0L0SVG4"/>
<keyword evidence="7" id="KW-1185">Reference proteome</keyword>
<evidence type="ECO:0000256" key="3">
    <source>
        <dbReference type="PROSITE-ProRule" id="PRU10141"/>
    </source>
</evidence>
<dbReference type="GO" id="GO:0004674">
    <property type="term" value="F:protein serine/threonine kinase activity"/>
    <property type="evidence" value="ECO:0007669"/>
    <property type="project" value="TreeGrafter"/>
</dbReference>
<keyword evidence="6" id="KW-0418">Kinase</keyword>
<evidence type="ECO:0000256" key="4">
    <source>
        <dbReference type="SAM" id="MobiDB-lite"/>
    </source>
</evidence>
<keyword evidence="2 3" id="KW-0067">ATP-binding</keyword>
<dbReference type="PROSITE" id="PS50011">
    <property type="entry name" value="PROTEIN_KINASE_DOM"/>
    <property type="match status" value="1"/>
</dbReference>
<dbReference type="GO" id="GO:0005737">
    <property type="term" value="C:cytoplasm"/>
    <property type="evidence" value="ECO:0007669"/>
    <property type="project" value="TreeGrafter"/>
</dbReference>
<reference evidence="6 7" key="1">
    <citation type="submission" date="2009-11" db="EMBL/GenBank/DDBJ databases">
        <title>Annotation of Allomyces macrogynus ATCC 38327.</title>
        <authorList>
            <consortium name="The Broad Institute Genome Sequencing Platform"/>
            <person name="Russ C."/>
            <person name="Cuomo C."/>
            <person name="Burger G."/>
            <person name="Gray M.W."/>
            <person name="Holland P.W.H."/>
            <person name="King N."/>
            <person name="Lang F.B.F."/>
            <person name="Roger A.J."/>
            <person name="Ruiz-Trillo I."/>
            <person name="Young S.K."/>
            <person name="Zeng Q."/>
            <person name="Gargeya S."/>
            <person name="Fitzgerald M."/>
            <person name="Haas B."/>
            <person name="Abouelleil A."/>
            <person name="Alvarado L."/>
            <person name="Arachchi H.M."/>
            <person name="Berlin A."/>
            <person name="Chapman S.B."/>
            <person name="Gearin G."/>
            <person name="Goldberg J."/>
            <person name="Griggs A."/>
            <person name="Gujja S."/>
            <person name="Hansen M."/>
            <person name="Heiman D."/>
            <person name="Howarth C."/>
            <person name="Larimer J."/>
            <person name="Lui A."/>
            <person name="MacDonald P.J.P."/>
            <person name="McCowen C."/>
            <person name="Montmayeur A."/>
            <person name="Murphy C."/>
            <person name="Neiman D."/>
            <person name="Pearson M."/>
            <person name="Priest M."/>
            <person name="Roberts A."/>
            <person name="Saif S."/>
            <person name="Shea T."/>
            <person name="Sisk P."/>
            <person name="Stolte C."/>
            <person name="Sykes S."/>
            <person name="Wortman J."/>
            <person name="Nusbaum C."/>
            <person name="Birren B."/>
        </authorList>
    </citation>
    <scope>NUCLEOTIDE SEQUENCE [LARGE SCALE GENOMIC DNA]</scope>
    <source>
        <strain evidence="6 7">ATCC 38327</strain>
    </source>
</reference>
<accession>A0A0L0SVG4</accession>